<evidence type="ECO:0000256" key="5">
    <source>
        <dbReference type="ARBA" id="ARBA00012483"/>
    </source>
</evidence>
<keyword evidence="13" id="KW-0158">Chromosome</keyword>
<comment type="similarity">
    <text evidence="4 17">Belongs to the NSE1 family.</text>
</comment>
<evidence type="ECO:0000256" key="17">
    <source>
        <dbReference type="RuleBase" id="RU368018"/>
    </source>
</evidence>
<dbReference type="FunFam" id="1.10.10.10:FF:000270">
    <property type="entry name" value="Non-structural maintenance of chromosomes element 1 homolog"/>
    <property type="match status" value="1"/>
</dbReference>
<dbReference type="InterPro" id="IPR011513">
    <property type="entry name" value="Nse1"/>
</dbReference>
<comment type="subcellular location">
    <subcellularLocation>
        <location evidence="3">Chromosome</location>
        <location evidence="3">Telomere</location>
    </subcellularLocation>
    <subcellularLocation>
        <location evidence="2 17">Nucleus</location>
    </subcellularLocation>
</comment>
<evidence type="ECO:0000256" key="3">
    <source>
        <dbReference type="ARBA" id="ARBA00004574"/>
    </source>
</evidence>
<dbReference type="GO" id="GO:0008270">
    <property type="term" value="F:zinc ion binding"/>
    <property type="evidence" value="ECO:0007669"/>
    <property type="project" value="UniProtKB-KW"/>
</dbReference>
<evidence type="ECO:0000256" key="16">
    <source>
        <dbReference type="ARBA" id="ARBA00023242"/>
    </source>
</evidence>
<keyword evidence="7 17" id="KW-0808">Transferase</keyword>
<evidence type="ECO:0000256" key="11">
    <source>
        <dbReference type="ARBA" id="ARBA00022786"/>
    </source>
</evidence>
<keyword evidence="10 17" id="KW-0863">Zinc-finger</keyword>
<name>A0A6A4X700_AMPAM</name>
<dbReference type="Pfam" id="PF07574">
    <property type="entry name" value="SMC_Nse1"/>
    <property type="match status" value="1"/>
</dbReference>
<evidence type="ECO:0000256" key="7">
    <source>
        <dbReference type="ARBA" id="ARBA00022679"/>
    </source>
</evidence>
<proteinExistence type="inferred from homology"/>
<comment type="caution">
    <text evidence="18">The sequence shown here is derived from an EMBL/GenBank/DDBJ whole genome shotgun (WGS) entry which is preliminary data.</text>
</comment>
<evidence type="ECO:0000313" key="18">
    <source>
        <dbReference type="EMBL" id="KAF0311900.1"/>
    </source>
</evidence>
<evidence type="ECO:0000256" key="14">
    <source>
        <dbReference type="ARBA" id="ARBA00023172"/>
    </source>
</evidence>
<accession>A0A6A4X700</accession>
<dbReference type="GO" id="GO:0030915">
    <property type="term" value="C:Smc5-Smc6 complex"/>
    <property type="evidence" value="ECO:0007669"/>
    <property type="project" value="UniProtKB-UniRule"/>
</dbReference>
<evidence type="ECO:0000256" key="6">
    <source>
        <dbReference type="ARBA" id="ARBA00019422"/>
    </source>
</evidence>
<organism evidence="18 19">
    <name type="scientific">Amphibalanus amphitrite</name>
    <name type="common">Striped barnacle</name>
    <name type="synonym">Balanus amphitrite</name>
    <dbReference type="NCBI Taxonomy" id="1232801"/>
    <lineage>
        <taxon>Eukaryota</taxon>
        <taxon>Metazoa</taxon>
        <taxon>Ecdysozoa</taxon>
        <taxon>Arthropoda</taxon>
        <taxon>Crustacea</taxon>
        <taxon>Multicrustacea</taxon>
        <taxon>Cirripedia</taxon>
        <taxon>Thoracica</taxon>
        <taxon>Thoracicalcarea</taxon>
        <taxon>Balanomorpha</taxon>
        <taxon>Balanoidea</taxon>
        <taxon>Balanidae</taxon>
        <taxon>Amphibalaninae</taxon>
        <taxon>Amphibalanus</taxon>
    </lineage>
</organism>
<comment type="subunit">
    <text evidence="17">Component of the Smc5-Smc6 complex.</text>
</comment>
<dbReference type="PANTHER" id="PTHR20973:SF0">
    <property type="entry name" value="NON-STRUCTURAL MAINTENANCE OF CHROMOSOMES ELEMENT 1 HOMOLOG"/>
    <property type="match status" value="1"/>
</dbReference>
<evidence type="ECO:0000313" key="19">
    <source>
        <dbReference type="Proteomes" id="UP000440578"/>
    </source>
</evidence>
<keyword evidence="8 17" id="KW-0479">Metal-binding</keyword>
<keyword evidence="14 17" id="KW-0233">DNA recombination</keyword>
<evidence type="ECO:0000256" key="15">
    <source>
        <dbReference type="ARBA" id="ARBA00023204"/>
    </source>
</evidence>
<dbReference type="GO" id="GO:0000781">
    <property type="term" value="C:chromosome, telomeric region"/>
    <property type="evidence" value="ECO:0007669"/>
    <property type="project" value="UniProtKB-SubCell"/>
</dbReference>
<dbReference type="Gene3D" id="1.10.10.10">
    <property type="entry name" value="Winged helix-like DNA-binding domain superfamily/Winged helix DNA-binding domain"/>
    <property type="match status" value="1"/>
</dbReference>
<evidence type="ECO:0000256" key="12">
    <source>
        <dbReference type="ARBA" id="ARBA00022833"/>
    </source>
</evidence>
<evidence type="ECO:0000256" key="9">
    <source>
        <dbReference type="ARBA" id="ARBA00022763"/>
    </source>
</evidence>
<keyword evidence="9 17" id="KW-0227">DNA damage</keyword>
<evidence type="ECO:0000256" key="10">
    <source>
        <dbReference type="ARBA" id="ARBA00022771"/>
    </source>
</evidence>
<dbReference type="GO" id="GO:0000724">
    <property type="term" value="P:double-strand break repair via homologous recombination"/>
    <property type="evidence" value="ECO:0007669"/>
    <property type="project" value="TreeGrafter"/>
</dbReference>
<comment type="catalytic activity">
    <reaction evidence="1 17">
        <text>S-ubiquitinyl-[E2 ubiquitin-conjugating enzyme]-L-cysteine + [acceptor protein]-L-lysine = [E2 ubiquitin-conjugating enzyme]-L-cysteine + N(6)-ubiquitinyl-[acceptor protein]-L-lysine.</text>
        <dbReference type="EC" id="2.3.2.27"/>
    </reaction>
</comment>
<reference evidence="18 19" key="1">
    <citation type="submission" date="2019-07" db="EMBL/GenBank/DDBJ databases">
        <title>Draft genome assembly of a fouling barnacle, Amphibalanus amphitrite (Darwin, 1854): The first reference genome for Thecostraca.</title>
        <authorList>
            <person name="Kim W."/>
        </authorList>
    </citation>
    <scope>NUCLEOTIDE SEQUENCE [LARGE SCALE GENOMIC DNA]</scope>
    <source>
        <strain evidence="18">SNU_AA5</strain>
        <tissue evidence="18">Soma without cirri and trophi</tissue>
    </source>
</reference>
<keyword evidence="11 17" id="KW-0833">Ubl conjugation pathway</keyword>
<dbReference type="GO" id="GO:0005634">
    <property type="term" value="C:nucleus"/>
    <property type="evidence" value="ECO:0007669"/>
    <property type="project" value="UniProtKB-SubCell"/>
</dbReference>
<dbReference type="EC" id="2.3.2.27" evidence="5 17"/>
<protein>
    <recommendedName>
        <fullName evidence="6 17">Non-structural maintenance of chromosomes element 1 homolog</fullName>
        <ecNumber evidence="5 17">2.3.2.27</ecNumber>
    </recommendedName>
</protein>
<evidence type="ECO:0000256" key="8">
    <source>
        <dbReference type="ARBA" id="ARBA00022723"/>
    </source>
</evidence>
<dbReference type="GO" id="GO:0061630">
    <property type="term" value="F:ubiquitin protein ligase activity"/>
    <property type="evidence" value="ECO:0007669"/>
    <property type="project" value="UniProtKB-EC"/>
</dbReference>
<sequence length="233" mass="26038">MEVDCTVDVYGDWHRHFMQAMLSQPAISADGLKKLVGDISGNTIRDLDQIKTFLLTVRSKVHSLGLDLKKGLSERDGRPVYALINTSGGEETVACAAFSEVQLRYLRALIQEVVTSVRGDISAMAALNLADGMPKADAQELLRRLVRDCWLEETDSRLALHTRAILELEPYLLRHYGEHVPRCQMCGKITVRGRLCEQDGCGAKNHHHCLGKMRDKMGVVKCQKCNSLMTDED</sequence>
<gene>
    <name evidence="18" type="primary">NSMCE1</name>
    <name evidence="18" type="ORF">FJT64_017298</name>
</gene>
<dbReference type="AlphaFoldDB" id="A0A6A4X700"/>
<evidence type="ECO:0000256" key="2">
    <source>
        <dbReference type="ARBA" id="ARBA00004123"/>
    </source>
</evidence>
<dbReference type="PANTHER" id="PTHR20973">
    <property type="entry name" value="NON-SMC ELEMENT 1-RELATED"/>
    <property type="match status" value="1"/>
</dbReference>
<dbReference type="Proteomes" id="UP000440578">
    <property type="component" value="Unassembled WGS sequence"/>
</dbReference>
<evidence type="ECO:0000256" key="13">
    <source>
        <dbReference type="ARBA" id="ARBA00022895"/>
    </source>
</evidence>
<keyword evidence="15 17" id="KW-0234">DNA repair</keyword>
<keyword evidence="19" id="KW-1185">Reference proteome</keyword>
<dbReference type="OrthoDB" id="185455at2759"/>
<dbReference type="InterPro" id="IPR036388">
    <property type="entry name" value="WH-like_DNA-bd_sf"/>
</dbReference>
<dbReference type="InterPro" id="IPR013083">
    <property type="entry name" value="Znf_RING/FYVE/PHD"/>
</dbReference>
<dbReference type="Gene3D" id="3.30.40.10">
    <property type="entry name" value="Zinc/RING finger domain, C3HC4 (zinc finger)"/>
    <property type="match status" value="1"/>
</dbReference>
<keyword evidence="13" id="KW-0779">Telomere</keyword>
<evidence type="ECO:0000256" key="1">
    <source>
        <dbReference type="ARBA" id="ARBA00000900"/>
    </source>
</evidence>
<evidence type="ECO:0000256" key="4">
    <source>
        <dbReference type="ARBA" id="ARBA00010258"/>
    </source>
</evidence>
<dbReference type="Gene3D" id="3.90.1150.220">
    <property type="match status" value="1"/>
</dbReference>
<keyword evidence="12 17" id="KW-0862">Zinc</keyword>
<keyword evidence="16 17" id="KW-0539">Nucleus</keyword>
<dbReference type="EMBL" id="VIIS01000206">
    <property type="protein sequence ID" value="KAF0311900.1"/>
    <property type="molecule type" value="Genomic_DNA"/>
</dbReference>